<dbReference type="WBParaSite" id="GPLIN_000244800">
    <property type="protein sequence ID" value="GPLIN_000244800"/>
    <property type="gene ID" value="GPLIN_000244800"/>
</dbReference>
<reference evidence="3" key="2">
    <citation type="submission" date="2016-06" db="UniProtKB">
        <authorList>
            <consortium name="WormBaseParasite"/>
        </authorList>
    </citation>
    <scope>IDENTIFICATION</scope>
</reference>
<feature type="region of interest" description="Disordered" evidence="1">
    <location>
        <begin position="20"/>
        <end position="215"/>
    </location>
</feature>
<feature type="compositionally biased region" description="Low complexity" evidence="1">
    <location>
        <begin position="190"/>
        <end position="199"/>
    </location>
</feature>
<reference evidence="2" key="1">
    <citation type="submission" date="2014-05" db="EMBL/GenBank/DDBJ databases">
        <title>The genome and life-stage specific transcriptomes of Globodera pallida elucidate key aspects of plant parasitism by a cyst nematode.</title>
        <authorList>
            <person name="Cotton J.A."/>
            <person name="Lilley C.J."/>
            <person name="Jones L.M."/>
            <person name="Kikuchi T."/>
            <person name="Reid A.J."/>
            <person name="Thorpe P."/>
            <person name="Tsai I.J."/>
            <person name="Beasley H."/>
            <person name="Blok V."/>
            <person name="Cock P.J.A."/>
            <person name="Van den Akker S.E."/>
            <person name="Holroyd N."/>
            <person name="Hunt M."/>
            <person name="Mantelin S."/>
            <person name="Naghra H."/>
            <person name="Pain A."/>
            <person name="Palomares-Rius J.E."/>
            <person name="Zarowiecki M."/>
            <person name="Berriman M."/>
            <person name="Jones J.T."/>
            <person name="Urwin P.E."/>
        </authorList>
    </citation>
    <scope>NUCLEOTIDE SEQUENCE [LARGE SCALE GENOMIC DNA]</scope>
    <source>
        <strain evidence="2">Lindley</strain>
    </source>
</reference>
<organism evidence="2 3">
    <name type="scientific">Globodera pallida</name>
    <name type="common">Potato cyst nematode worm</name>
    <name type="synonym">Heterodera pallida</name>
    <dbReference type="NCBI Taxonomy" id="36090"/>
    <lineage>
        <taxon>Eukaryota</taxon>
        <taxon>Metazoa</taxon>
        <taxon>Ecdysozoa</taxon>
        <taxon>Nematoda</taxon>
        <taxon>Chromadorea</taxon>
        <taxon>Rhabditida</taxon>
        <taxon>Tylenchina</taxon>
        <taxon>Tylenchomorpha</taxon>
        <taxon>Tylenchoidea</taxon>
        <taxon>Heteroderidae</taxon>
        <taxon>Heteroderinae</taxon>
        <taxon>Globodera</taxon>
    </lineage>
</organism>
<proteinExistence type="predicted"/>
<evidence type="ECO:0000313" key="2">
    <source>
        <dbReference type="Proteomes" id="UP000050741"/>
    </source>
</evidence>
<dbReference type="Proteomes" id="UP000050741">
    <property type="component" value="Unassembled WGS sequence"/>
</dbReference>
<protein>
    <submittedName>
        <fullName evidence="3">Dentin sialophosphoprotein-like</fullName>
    </submittedName>
</protein>
<accession>A0A183BPB2</accession>
<feature type="compositionally biased region" description="Acidic residues" evidence="1">
    <location>
        <begin position="205"/>
        <end position="215"/>
    </location>
</feature>
<evidence type="ECO:0000256" key="1">
    <source>
        <dbReference type="SAM" id="MobiDB-lite"/>
    </source>
</evidence>
<keyword evidence="2" id="KW-1185">Reference proteome</keyword>
<dbReference type="AlphaFoldDB" id="A0A183BPB2"/>
<sequence length="215" mass="22207">MIPSNKDLFPFETKVALNVNTSAEQEESAAETELPYSENTTAGQLAFVRSDSAEEPEANHTVIESGSKKRAHAIEVFDVTSSEHSSADASAEDKTVGEPISFNTGSSSLAIDGTHASEESGSKPSEAIPEESGSKSLEANDGSPEESGSKSLEANDGSAKESGSKSPEADDGSAEEAGSKSPEADDGSSEESGSKSLEAIGDPLSSEEMDIGWEI</sequence>
<evidence type="ECO:0000313" key="3">
    <source>
        <dbReference type="WBParaSite" id="GPLIN_000244800"/>
    </source>
</evidence>
<name>A0A183BPB2_GLOPA</name>